<dbReference type="PANTHER" id="PTHR43689">
    <property type="entry name" value="HYDROLASE"/>
    <property type="match status" value="1"/>
</dbReference>
<organism evidence="2 3">
    <name type="scientific">Albidovulum sediminis</name>
    <dbReference type="NCBI Taxonomy" id="3066345"/>
    <lineage>
        <taxon>Bacteria</taxon>
        <taxon>Pseudomonadati</taxon>
        <taxon>Pseudomonadota</taxon>
        <taxon>Alphaproteobacteria</taxon>
        <taxon>Rhodobacterales</taxon>
        <taxon>Paracoccaceae</taxon>
        <taxon>Albidovulum</taxon>
    </lineage>
</organism>
<dbReference type="InterPro" id="IPR029058">
    <property type="entry name" value="AB_hydrolase_fold"/>
</dbReference>
<dbReference type="SUPFAM" id="SSF53474">
    <property type="entry name" value="alpha/beta-Hydrolases"/>
    <property type="match status" value="1"/>
</dbReference>
<evidence type="ECO:0000259" key="1">
    <source>
        <dbReference type="Pfam" id="PF12697"/>
    </source>
</evidence>
<comment type="caution">
    <text evidence="2">The sequence shown here is derived from an EMBL/GenBank/DDBJ whole genome shotgun (WGS) entry which is preliminary data.</text>
</comment>
<dbReference type="InterPro" id="IPR000073">
    <property type="entry name" value="AB_hydrolase_1"/>
</dbReference>
<keyword evidence="2" id="KW-0378">Hydrolase</keyword>
<dbReference type="PRINTS" id="PR00111">
    <property type="entry name" value="ABHYDROLASE"/>
</dbReference>
<reference evidence="3" key="1">
    <citation type="submission" date="2023-07" db="EMBL/GenBank/DDBJ databases">
        <title>Defluviimonas sediminis sp. nov., isolated from mangrove sediment.</title>
        <authorList>
            <person name="Liu L."/>
            <person name="Li J."/>
            <person name="Huang Y."/>
            <person name="Pan J."/>
            <person name="Li M."/>
        </authorList>
    </citation>
    <scope>NUCLEOTIDE SEQUENCE [LARGE SCALE GENOMIC DNA]</scope>
    <source>
        <strain evidence="3">FT324</strain>
    </source>
</reference>
<dbReference type="RefSeq" id="WP_261496292.1">
    <property type="nucleotide sequence ID" value="NZ_JAOCQF010000002.1"/>
</dbReference>
<accession>A0ABT2NNE2</accession>
<feature type="domain" description="AB hydrolase-1" evidence="1">
    <location>
        <begin position="25"/>
        <end position="256"/>
    </location>
</feature>
<gene>
    <name evidence="2" type="ORF">N5I32_12935</name>
</gene>
<dbReference type="PANTHER" id="PTHR43689:SF8">
    <property type="entry name" value="ALPHA_BETA-HYDROLASES SUPERFAMILY PROTEIN"/>
    <property type="match status" value="1"/>
</dbReference>
<name>A0ABT2NNE2_9RHOB</name>
<sequence>MPEGLRAGHQTHWRVMGHGERPALAIHCGLAHSGAWSGVISHLDARLSATAFDLPGHGRSGDWDGQGDYPRLCAQVAASFIDRPLDLIGHSLGAVTALRLALAAPEAVRTLTLIEPVLFAAVRGTPVWDAYQAEIAPFEQAMAEGRLDAAAAIFTTLWGTGAAWDDLPAESRRALVDRIHLIPAADPALSADSGRVLRPDGLESLDMPVLLIRGDRSPAIVAAIAEAIAARLPDVGVATVPGAAHLLPVTHPREVAGLIAVNLDRG</sequence>
<evidence type="ECO:0000313" key="2">
    <source>
        <dbReference type="EMBL" id="MCT8330426.1"/>
    </source>
</evidence>
<keyword evidence="3" id="KW-1185">Reference proteome</keyword>
<dbReference type="Pfam" id="PF12697">
    <property type="entry name" value="Abhydrolase_6"/>
    <property type="match status" value="1"/>
</dbReference>
<protein>
    <submittedName>
        <fullName evidence="2">Alpha/beta hydrolase</fullName>
    </submittedName>
</protein>
<dbReference type="Gene3D" id="3.40.50.1820">
    <property type="entry name" value="alpha/beta hydrolase"/>
    <property type="match status" value="1"/>
</dbReference>
<evidence type="ECO:0000313" key="3">
    <source>
        <dbReference type="Proteomes" id="UP001205601"/>
    </source>
</evidence>
<dbReference type="EMBL" id="JAOCQF010000002">
    <property type="protein sequence ID" value="MCT8330426.1"/>
    <property type="molecule type" value="Genomic_DNA"/>
</dbReference>
<proteinExistence type="predicted"/>
<dbReference type="GO" id="GO:0016787">
    <property type="term" value="F:hydrolase activity"/>
    <property type="evidence" value="ECO:0007669"/>
    <property type="project" value="UniProtKB-KW"/>
</dbReference>
<dbReference type="Proteomes" id="UP001205601">
    <property type="component" value="Unassembled WGS sequence"/>
</dbReference>